<keyword evidence="2" id="KW-1133">Transmembrane helix</keyword>
<dbReference type="GO" id="GO:0009368">
    <property type="term" value="C:endopeptidase Clp complex"/>
    <property type="evidence" value="ECO:0007669"/>
    <property type="project" value="TreeGrafter"/>
</dbReference>
<dbReference type="InterPro" id="IPR029045">
    <property type="entry name" value="ClpP/crotonase-like_dom_sf"/>
</dbReference>
<name>A0A1S6UB43_9CAUD</name>
<dbReference type="GO" id="GO:0051117">
    <property type="term" value="F:ATPase binding"/>
    <property type="evidence" value="ECO:0007669"/>
    <property type="project" value="TreeGrafter"/>
</dbReference>
<dbReference type="GO" id="GO:0004176">
    <property type="term" value="F:ATP-dependent peptidase activity"/>
    <property type="evidence" value="ECO:0007669"/>
    <property type="project" value="InterPro"/>
</dbReference>
<protein>
    <recommendedName>
        <fullName evidence="5">ATP-dependent Clp protease proteolytic subunit</fullName>
    </recommendedName>
</protein>
<gene>
    <name evidence="3" type="ORF">BF_0450</name>
</gene>
<dbReference type="PANTHER" id="PTHR10381:SF11">
    <property type="entry name" value="ATP-DEPENDENT CLP PROTEASE PROTEOLYTIC SUBUNIT, MITOCHONDRIAL"/>
    <property type="match status" value="1"/>
</dbReference>
<comment type="similarity">
    <text evidence="1">Belongs to the peptidase S14 family.</text>
</comment>
<evidence type="ECO:0000256" key="2">
    <source>
        <dbReference type="SAM" id="Phobius"/>
    </source>
</evidence>
<dbReference type="Proteomes" id="UP000221837">
    <property type="component" value="Genome"/>
</dbReference>
<dbReference type="PANTHER" id="PTHR10381">
    <property type="entry name" value="ATP-DEPENDENT CLP PROTEASE PROTEOLYTIC SUBUNIT"/>
    <property type="match status" value="1"/>
</dbReference>
<reference evidence="3" key="1">
    <citation type="submission" date="2017-02" db="EMBL/GenBank/DDBJ databases">
        <title>Genome sequence of Serratia marcescens phage BF.</title>
        <authorList>
            <person name="Casey E."/>
            <person name="Fitzgerald B."/>
            <person name="Mahony J."/>
            <person name="Lugli G."/>
            <person name="Ventura M."/>
            <person name="van Sinderen D."/>
        </authorList>
    </citation>
    <scope>NUCLEOTIDE SEQUENCE [LARGE SCALE GENOMIC DNA]</scope>
</reference>
<keyword evidence="2" id="KW-0812">Transmembrane</keyword>
<keyword evidence="2" id="KW-0472">Membrane</keyword>
<evidence type="ECO:0008006" key="5">
    <source>
        <dbReference type="Google" id="ProtNLM"/>
    </source>
</evidence>
<proteinExistence type="inferred from homology"/>
<dbReference type="GO" id="GO:0006515">
    <property type="term" value="P:protein quality control for misfolded or incompletely synthesized proteins"/>
    <property type="evidence" value="ECO:0007669"/>
    <property type="project" value="TreeGrafter"/>
</dbReference>
<dbReference type="SUPFAM" id="SSF52096">
    <property type="entry name" value="ClpP/crotonase"/>
    <property type="match status" value="1"/>
</dbReference>
<keyword evidence="4" id="KW-1185">Reference proteome</keyword>
<evidence type="ECO:0000256" key="1">
    <source>
        <dbReference type="ARBA" id="ARBA00007039"/>
    </source>
</evidence>
<dbReference type="OrthoDB" id="21997at10239"/>
<dbReference type="GO" id="GO:0004252">
    <property type="term" value="F:serine-type endopeptidase activity"/>
    <property type="evidence" value="ECO:0007669"/>
    <property type="project" value="InterPro"/>
</dbReference>
<dbReference type="Pfam" id="PF00574">
    <property type="entry name" value="CLP_protease"/>
    <property type="match status" value="1"/>
</dbReference>
<dbReference type="PRINTS" id="PR00127">
    <property type="entry name" value="CLPPROTEASEP"/>
</dbReference>
<dbReference type="Gene3D" id="3.90.226.10">
    <property type="entry name" value="2-enoyl-CoA Hydratase, Chain A, domain 1"/>
    <property type="match status" value="1"/>
</dbReference>
<organism evidence="3 4">
    <name type="scientific">Serratia phage BF</name>
    <dbReference type="NCBI Taxonomy" id="1962671"/>
    <lineage>
        <taxon>Viruses</taxon>
        <taxon>Duplodnaviria</taxon>
        <taxon>Heunggongvirae</taxon>
        <taxon>Uroviricota</taxon>
        <taxon>Caudoviricetes</taxon>
        <taxon>Eneladusvirus</taxon>
        <taxon>Eneladusvirus BF</taxon>
    </lineage>
</organism>
<evidence type="ECO:0000313" key="3">
    <source>
        <dbReference type="EMBL" id="AQW88975.1"/>
    </source>
</evidence>
<dbReference type="InterPro" id="IPR023562">
    <property type="entry name" value="ClpP/TepA"/>
</dbReference>
<accession>A0A1S6UB43</accession>
<sequence length="228" mass="26089">MSKKTDKEVKDTKEKYTVVKHGSLTLVNTPTVKTFYMNGSIDHPTLTKFQKFLEDTCTENNKIDTEETERKEKDEFKKIHDPESKPEFVPAKRKVERINLVINSGGGLVAVMLEVVALMKTSPIPIDTYCFGSAMSAAFFIFLHGKRRFVGEGASFMTHSIGAMAWDNVPNMTIRMEYLVKQNEYAQQEIAKRTGIPLEKLKEKEHLDWYLTAEEALDVKIGEYLIRD</sequence>
<dbReference type="InterPro" id="IPR001907">
    <property type="entry name" value="ClpP"/>
</dbReference>
<feature type="transmembrane region" description="Helical" evidence="2">
    <location>
        <begin position="100"/>
        <end position="118"/>
    </location>
</feature>
<dbReference type="EMBL" id="KY630187">
    <property type="protein sequence ID" value="AQW88975.1"/>
    <property type="molecule type" value="Genomic_DNA"/>
</dbReference>
<evidence type="ECO:0000313" key="4">
    <source>
        <dbReference type="Proteomes" id="UP000221837"/>
    </source>
</evidence>
<feature type="transmembrane region" description="Helical" evidence="2">
    <location>
        <begin position="124"/>
        <end position="143"/>
    </location>
</feature>